<dbReference type="Gene3D" id="3.20.20.450">
    <property type="entry name" value="EAL domain"/>
    <property type="match status" value="1"/>
</dbReference>
<dbReference type="InterPro" id="IPR001633">
    <property type="entry name" value="EAL_dom"/>
</dbReference>
<keyword evidence="1" id="KW-0472">Membrane</keyword>
<feature type="domain" description="GGDEF" evidence="3">
    <location>
        <begin position="242"/>
        <end position="375"/>
    </location>
</feature>
<dbReference type="Gene3D" id="3.30.70.270">
    <property type="match status" value="1"/>
</dbReference>
<evidence type="ECO:0000259" key="3">
    <source>
        <dbReference type="PROSITE" id="PS50887"/>
    </source>
</evidence>
<feature type="domain" description="EAL" evidence="2">
    <location>
        <begin position="384"/>
        <end position="639"/>
    </location>
</feature>
<dbReference type="Proteomes" id="UP001156691">
    <property type="component" value="Unassembled WGS sequence"/>
</dbReference>
<name>A0ABQ5W2Q1_9HYPH</name>
<keyword evidence="1" id="KW-0812">Transmembrane</keyword>
<dbReference type="InterPro" id="IPR052155">
    <property type="entry name" value="Biofilm_reg_signaling"/>
</dbReference>
<dbReference type="PANTHER" id="PTHR44757:SF2">
    <property type="entry name" value="BIOFILM ARCHITECTURE MAINTENANCE PROTEIN MBAA"/>
    <property type="match status" value="1"/>
</dbReference>
<dbReference type="InterPro" id="IPR000160">
    <property type="entry name" value="GGDEF_dom"/>
</dbReference>
<evidence type="ECO:0000256" key="1">
    <source>
        <dbReference type="SAM" id="Phobius"/>
    </source>
</evidence>
<dbReference type="PROSITE" id="PS50883">
    <property type="entry name" value="EAL"/>
    <property type="match status" value="1"/>
</dbReference>
<dbReference type="SUPFAM" id="SSF141868">
    <property type="entry name" value="EAL domain-like"/>
    <property type="match status" value="1"/>
</dbReference>
<evidence type="ECO:0008006" key="6">
    <source>
        <dbReference type="Google" id="ProtNLM"/>
    </source>
</evidence>
<dbReference type="SUPFAM" id="SSF55073">
    <property type="entry name" value="Nucleotide cyclase"/>
    <property type="match status" value="1"/>
</dbReference>
<protein>
    <recommendedName>
        <fullName evidence="6">EAL domain-containing protein</fullName>
    </recommendedName>
</protein>
<dbReference type="CDD" id="cd01948">
    <property type="entry name" value="EAL"/>
    <property type="match status" value="1"/>
</dbReference>
<evidence type="ECO:0000313" key="5">
    <source>
        <dbReference type="Proteomes" id="UP001156691"/>
    </source>
</evidence>
<organism evidence="4 5">
    <name type="scientific">Devosia nitrariae</name>
    <dbReference type="NCBI Taxonomy" id="2071872"/>
    <lineage>
        <taxon>Bacteria</taxon>
        <taxon>Pseudomonadati</taxon>
        <taxon>Pseudomonadota</taxon>
        <taxon>Alphaproteobacteria</taxon>
        <taxon>Hyphomicrobiales</taxon>
        <taxon>Devosiaceae</taxon>
        <taxon>Devosia</taxon>
    </lineage>
</organism>
<dbReference type="PANTHER" id="PTHR44757">
    <property type="entry name" value="DIGUANYLATE CYCLASE DGCP"/>
    <property type="match status" value="1"/>
</dbReference>
<dbReference type="InterPro" id="IPR043128">
    <property type="entry name" value="Rev_trsase/Diguanyl_cyclase"/>
</dbReference>
<sequence length="655" mass="71990">MLIRLIRTRLALLVSVLVAIVMSAATIFSFYNTLNEIENSLPNFGFFSMRELNLAIRDVAHLKDMVTLARLAPDQQESIDLISKANDLVYVRFGRQDQASTIRGYPTYGPAVTRARAVVARLDRLLDRGPPLSVLVLTQVGEELAATKDGMADAYHAFGQATNVELAEIQIRLGQLNVLTAIVLSVFSAMAIGVAVLLVNRHRTLRFMRHLAWHDPLTELKNRAWLLTNAEGVLRRATGANRSVALLLIDVDRFKEVNDTFGHAAGDALLKAVGRLLLDVEKRCAGHAVRLGGDEFALLLPIASRSILQRVTDELREGLNTRLDLDGIETRMSASIGVARFPEHAADLGALLRCADYALYSAKARGGGYDVLFSPEAAHRMENQHRLDAAIRSAIAADELFLNWQPQYELTTGRLSGAEALVSWHDPTTGRTVPAAEFIPAAEGSELILDIDRFVLTKACQQAVAWRAEVPGDFTFSVNISAKHMQRPDLPEFVRKTLSETGLEPGRLELEITESAFIENKQAALKVLSQLQAFGVRFALDDFGTGYSSLSYLIDLDVTRLKIDRSFISNVMVSTGKRNVVQSIMALAHSLDLDIVAEGVETPEQTAFLMQLGCRYAQGFLLSRPISPDELTGLLASKNRVTPELIEGAKRILAA</sequence>
<dbReference type="Pfam" id="PF00990">
    <property type="entry name" value="GGDEF"/>
    <property type="match status" value="1"/>
</dbReference>
<comment type="caution">
    <text evidence="4">The sequence shown here is derived from an EMBL/GenBank/DDBJ whole genome shotgun (WGS) entry which is preliminary data.</text>
</comment>
<keyword evidence="1" id="KW-1133">Transmembrane helix</keyword>
<dbReference type="InterPro" id="IPR029787">
    <property type="entry name" value="Nucleotide_cyclase"/>
</dbReference>
<proteinExistence type="predicted"/>
<dbReference type="SMART" id="SM00052">
    <property type="entry name" value="EAL"/>
    <property type="match status" value="1"/>
</dbReference>
<evidence type="ECO:0000259" key="2">
    <source>
        <dbReference type="PROSITE" id="PS50883"/>
    </source>
</evidence>
<dbReference type="InterPro" id="IPR035919">
    <property type="entry name" value="EAL_sf"/>
</dbReference>
<dbReference type="RefSeq" id="WP_284339613.1">
    <property type="nucleotide sequence ID" value="NZ_BSNS01000007.1"/>
</dbReference>
<dbReference type="PROSITE" id="PS50887">
    <property type="entry name" value="GGDEF"/>
    <property type="match status" value="1"/>
</dbReference>
<reference evidence="5" key="1">
    <citation type="journal article" date="2019" name="Int. J. Syst. Evol. Microbiol.">
        <title>The Global Catalogue of Microorganisms (GCM) 10K type strain sequencing project: providing services to taxonomists for standard genome sequencing and annotation.</title>
        <authorList>
            <consortium name="The Broad Institute Genomics Platform"/>
            <consortium name="The Broad Institute Genome Sequencing Center for Infectious Disease"/>
            <person name="Wu L."/>
            <person name="Ma J."/>
        </authorList>
    </citation>
    <scope>NUCLEOTIDE SEQUENCE [LARGE SCALE GENOMIC DNA]</scope>
    <source>
        <strain evidence="5">NBRC 112416</strain>
    </source>
</reference>
<keyword evidence="5" id="KW-1185">Reference proteome</keyword>
<gene>
    <name evidence="4" type="ORF">GCM10010862_14390</name>
</gene>
<dbReference type="NCBIfam" id="TIGR00254">
    <property type="entry name" value="GGDEF"/>
    <property type="match status" value="1"/>
</dbReference>
<dbReference type="SMART" id="SM00267">
    <property type="entry name" value="GGDEF"/>
    <property type="match status" value="1"/>
</dbReference>
<dbReference type="EMBL" id="BSNS01000007">
    <property type="protein sequence ID" value="GLQ54180.1"/>
    <property type="molecule type" value="Genomic_DNA"/>
</dbReference>
<accession>A0ABQ5W2Q1</accession>
<dbReference type="CDD" id="cd01949">
    <property type="entry name" value="GGDEF"/>
    <property type="match status" value="1"/>
</dbReference>
<dbReference type="Pfam" id="PF00563">
    <property type="entry name" value="EAL"/>
    <property type="match status" value="1"/>
</dbReference>
<evidence type="ECO:0000313" key="4">
    <source>
        <dbReference type="EMBL" id="GLQ54180.1"/>
    </source>
</evidence>
<feature type="transmembrane region" description="Helical" evidence="1">
    <location>
        <begin position="178"/>
        <end position="199"/>
    </location>
</feature>